<evidence type="ECO:0000256" key="3">
    <source>
        <dbReference type="ARBA" id="ARBA00022741"/>
    </source>
</evidence>
<dbReference type="PANTHER" id="PTHR43335">
    <property type="entry name" value="ABC TRANSPORTER, ATP-BINDING PROTEIN"/>
    <property type="match status" value="1"/>
</dbReference>
<dbReference type="SMART" id="SM00382">
    <property type="entry name" value="AAA"/>
    <property type="match status" value="1"/>
</dbReference>
<proteinExistence type="inferred from homology"/>
<dbReference type="SUPFAM" id="SSF52540">
    <property type="entry name" value="P-loop containing nucleoside triphosphate hydrolases"/>
    <property type="match status" value="1"/>
</dbReference>
<comment type="similarity">
    <text evidence="1">Belongs to the ABC transporter superfamily.</text>
</comment>
<gene>
    <name evidence="7" type="ORF">GCM10025875_20250</name>
</gene>
<dbReference type="AlphaFoldDB" id="A0AA38CPX2"/>
<name>A0AA38CPX2_9MICO</name>
<evidence type="ECO:0000256" key="2">
    <source>
        <dbReference type="ARBA" id="ARBA00022448"/>
    </source>
</evidence>
<comment type="caution">
    <text evidence="7">The sequence shown here is derived from an EMBL/GenBank/DDBJ whole genome shotgun (WGS) entry which is preliminary data.</text>
</comment>
<evidence type="ECO:0000313" key="7">
    <source>
        <dbReference type="EMBL" id="GMA32033.1"/>
    </source>
</evidence>
<dbReference type="Proteomes" id="UP001157161">
    <property type="component" value="Unassembled WGS sequence"/>
</dbReference>
<feature type="region of interest" description="Disordered" evidence="5">
    <location>
        <begin position="211"/>
        <end position="231"/>
    </location>
</feature>
<sequence length="307" mass="32460">MIDISRLSVSIGGRTIVNDATFAVPAGAVSVFVGKNGAGKTTTFRAIAGMLIPRAGTVTIDGRPATANATRADTLGYSLGPSALPAAVPARRFLALVAATAPDQDARRRAYDRALAMAADVEIEPHLRKRIGALSEGTKQKVAVIAALAHAPGNLLLDEPYNGLDPDSMAWLKNRIEERRRAGASVLVSTHLLREAADNASMAVQIADGSTSTVPWPPASTGSVAHRSPSRGSEIALRSVRTLTPEAQRLSTALLAAGRRAEIVQPDEVRTDATIRIVLAVARDAHIHLLDMSERLAPDVPFSRELR</sequence>
<accession>A0AA38CPX2</accession>
<keyword evidence="8" id="KW-1185">Reference proteome</keyword>
<dbReference type="GO" id="GO:0005524">
    <property type="term" value="F:ATP binding"/>
    <property type="evidence" value="ECO:0007669"/>
    <property type="project" value="UniProtKB-KW"/>
</dbReference>
<dbReference type="CDD" id="cd03230">
    <property type="entry name" value="ABC_DR_subfamily_A"/>
    <property type="match status" value="1"/>
</dbReference>
<dbReference type="RefSeq" id="WP_284250749.1">
    <property type="nucleotide sequence ID" value="NZ_BSUM01000001.1"/>
</dbReference>
<reference evidence="7" key="1">
    <citation type="journal article" date="2014" name="Int. J. Syst. Evol. Microbiol.">
        <title>Complete genome sequence of Corynebacterium casei LMG S-19264T (=DSM 44701T), isolated from a smear-ripened cheese.</title>
        <authorList>
            <consortium name="US DOE Joint Genome Institute (JGI-PGF)"/>
            <person name="Walter F."/>
            <person name="Albersmeier A."/>
            <person name="Kalinowski J."/>
            <person name="Ruckert C."/>
        </authorList>
    </citation>
    <scope>NUCLEOTIDE SEQUENCE</scope>
    <source>
        <strain evidence="7">NBRC 112290</strain>
    </source>
</reference>
<dbReference type="PANTHER" id="PTHR43335:SF4">
    <property type="entry name" value="ABC TRANSPORTER, ATP-BINDING PROTEIN"/>
    <property type="match status" value="1"/>
</dbReference>
<evidence type="ECO:0000256" key="1">
    <source>
        <dbReference type="ARBA" id="ARBA00005417"/>
    </source>
</evidence>
<evidence type="ECO:0000256" key="4">
    <source>
        <dbReference type="ARBA" id="ARBA00022840"/>
    </source>
</evidence>
<dbReference type="InterPro" id="IPR027417">
    <property type="entry name" value="P-loop_NTPase"/>
</dbReference>
<evidence type="ECO:0000256" key="5">
    <source>
        <dbReference type="SAM" id="MobiDB-lite"/>
    </source>
</evidence>
<dbReference type="Gene3D" id="3.40.50.300">
    <property type="entry name" value="P-loop containing nucleotide triphosphate hydrolases"/>
    <property type="match status" value="1"/>
</dbReference>
<keyword evidence="2" id="KW-0813">Transport</keyword>
<dbReference type="Pfam" id="PF00005">
    <property type="entry name" value="ABC_tran"/>
    <property type="match status" value="1"/>
</dbReference>
<dbReference type="InterPro" id="IPR003439">
    <property type="entry name" value="ABC_transporter-like_ATP-bd"/>
</dbReference>
<reference evidence="7" key="2">
    <citation type="submission" date="2023-02" db="EMBL/GenBank/DDBJ databases">
        <authorList>
            <person name="Sun Q."/>
            <person name="Mori K."/>
        </authorList>
    </citation>
    <scope>NUCLEOTIDE SEQUENCE</scope>
    <source>
        <strain evidence="7">NBRC 112290</strain>
    </source>
</reference>
<keyword evidence="4 7" id="KW-0067">ATP-binding</keyword>
<organism evidence="7 8">
    <name type="scientific">Litorihabitans aurantiacus</name>
    <dbReference type="NCBI Taxonomy" id="1930061"/>
    <lineage>
        <taxon>Bacteria</taxon>
        <taxon>Bacillati</taxon>
        <taxon>Actinomycetota</taxon>
        <taxon>Actinomycetes</taxon>
        <taxon>Micrococcales</taxon>
        <taxon>Beutenbergiaceae</taxon>
        <taxon>Litorihabitans</taxon>
    </lineage>
</organism>
<dbReference type="InterPro" id="IPR003593">
    <property type="entry name" value="AAA+_ATPase"/>
</dbReference>
<feature type="domain" description="ABC transporter" evidence="6">
    <location>
        <begin position="2"/>
        <end position="233"/>
    </location>
</feature>
<evidence type="ECO:0000313" key="8">
    <source>
        <dbReference type="Proteomes" id="UP001157161"/>
    </source>
</evidence>
<dbReference type="PROSITE" id="PS50893">
    <property type="entry name" value="ABC_TRANSPORTER_2"/>
    <property type="match status" value="1"/>
</dbReference>
<evidence type="ECO:0000259" key="6">
    <source>
        <dbReference type="PROSITE" id="PS50893"/>
    </source>
</evidence>
<dbReference type="EMBL" id="BSUM01000001">
    <property type="protein sequence ID" value="GMA32033.1"/>
    <property type="molecule type" value="Genomic_DNA"/>
</dbReference>
<protein>
    <submittedName>
        <fullName evidence="7">ABC transporter ATP-binding protein</fullName>
    </submittedName>
</protein>
<dbReference type="GO" id="GO:0016887">
    <property type="term" value="F:ATP hydrolysis activity"/>
    <property type="evidence" value="ECO:0007669"/>
    <property type="project" value="InterPro"/>
</dbReference>
<keyword evidence="3" id="KW-0547">Nucleotide-binding</keyword>